<evidence type="ECO:0000313" key="1">
    <source>
        <dbReference type="EMBL" id="CAK9203458.1"/>
    </source>
</evidence>
<dbReference type="PANTHER" id="PTHR44203">
    <property type="entry name" value="ETO1-RELATED"/>
    <property type="match status" value="1"/>
</dbReference>
<sequence length="158" mass="17133">MMARLVLCHLPRQEMTGNSLSKLVDPALEPYFKPLDYVITLADIEEAAGFAVTVHEKLVYAAWLQCEKRDKDLNDDGSSTYCSGRKLECLDSAMAPSFAPWLPSDACSCHSSTMDPCSSICGSAPVSSRVSNGIAFHIDGDIVQCNNQKNGGSFHSIL</sequence>
<keyword evidence="2" id="KW-1185">Reference proteome</keyword>
<gene>
    <name evidence="1" type="ORF">CSSPTR1EN2_LOCUS6896</name>
</gene>
<protein>
    <submittedName>
        <fullName evidence="1">Uncharacterized protein</fullName>
    </submittedName>
</protein>
<evidence type="ECO:0000313" key="2">
    <source>
        <dbReference type="Proteomes" id="UP001497512"/>
    </source>
</evidence>
<organism evidence="1 2">
    <name type="scientific">Sphagnum troendelagicum</name>
    <dbReference type="NCBI Taxonomy" id="128251"/>
    <lineage>
        <taxon>Eukaryota</taxon>
        <taxon>Viridiplantae</taxon>
        <taxon>Streptophyta</taxon>
        <taxon>Embryophyta</taxon>
        <taxon>Bryophyta</taxon>
        <taxon>Sphagnophytina</taxon>
        <taxon>Sphagnopsida</taxon>
        <taxon>Sphagnales</taxon>
        <taxon>Sphagnaceae</taxon>
        <taxon>Sphagnum</taxon>
    </lineage>
</organism>
<dbReference type="EMBL" id="OZ019906">
    <property type="protein sequence ID" value="CAK9203458.1"/>
    <property type="molecule type" value="Genomic_DNA"/>
</dbReference>
<dbReference type="Proteomes" id="UP001497512">
    <property type="component" value="Chromosome 14"/>
</dbReference>
<dbReference type="PANTHER" id="PTHR44203:SF8">
    <property type="entry name" value="ETHYLENE-OVERPRODUCTION PROTEIN 1"/>
    <property type="match status" value="1"/>
</dbReference>
<proteinExistence type="predicted"/>
<name>A0ABP0TRS4_9BRYO</name>
<reference evidence="1" key="1">
    <citation type="submission" date="2024-02" db="EMBL/GenBank/DDBJ databases">
        <authorList>
            <consortium name="ELIXIR-Norway"/>
            <consortium name="Elixir Norway"/>
        </authorList>
    </citation>
    <scope>NUCLEOTIDE SEQUENCE</scope>
</reference>
<dbReference type="InterPro" id="IPR044631">
    <property type="entry name" value="ETO1-like"/>
</dbReference>
<accession>A0ABP0TRS4</accession>